<sequence>MSSSNVFLGDAADAAKSAAVAAGETVGAAAGAVKEGVVSAGEAVGEAASQLFNLLS</sequence>
<protein>
    <submittedName>
        <fullName evidence="1">Uncharacterized protein</fullName>
    </submittedName>
</protein>
<proteinExistence type="predicted"/>
<reference evidence="1" key="1">
    <citation type="submission" date="2021-06" db="EMBL/GenBank/DDBJ databases">
        <title>Parelaphostrongylus tenuis whole genome reference sequence.</title>
        <authorList>
            <person name="Garwood T.J."/>
            <person name="Larsen P.A."/>
            <person name="Fountain-Jones N.M."/>
            <person name="Garbe J.R."/>
            <person name="Macchietto M.G."/>
            <person name="Kania S.A."/>
            <person name="Gerhold R.W."/>
            <person name="Richards J.E."/>
            <person name="Wolf T.M."/>
        </authorList>
    </citation>
    <scope>NUCLEOTIDE SEQUENCE</scope>
    <source>
        <strain evidence="1">MNPRO001-30</strain>
        <tissue evidence="1">Meninges</tissue>
    </source>
</reference>
<organism evidence="1 2">
    <name type="scientific">Parelaphostrongylus tenuis</name>
    <name type="common">Meningeal worm</name>
    <dbReference type="NCBI Taxonomy" id="148309"/>
    <lineage>
        <taxon>Eukaryota</taxon>
        <taxon>Metazoa</taxon>
        <taxon>Ecdysozoa</taxon>
        <taxon>Nematoda</taxon>
        <taxon>Chromadorea</taxon>
        <taxon>Rhabditida</taxon>
        <taxon>Rhabditina</taxon>
        <taxon>Rhabditomorpha</taxon>
        <taxon>Strongyloidea</taxon>
        <taxon>Metastrongylidae</taxon>
        <taxon>Parelaphostrongylus</taxon>
    </lineage>
</organism>
<dbReference type="AlphaFoldDB" id="A0AAD5R0U8"/>
<accession>A0AAD5R0U8</accession>
<evidence type="ECO:0000313" key="2">
    <source>
        <dbReference type="Proteomes" id="UP001196413"/>
    </source>
</evidence>
<comment type="caution">
    <text evidence="1">The sequence shown here is derived from an EMBL/GenBank/DDBJ whole genome shotgun (WGS) entry which is preliminary data.</text>
</comment>
<dbReference type="Proteomes" id="UP001196413">
    <property type="component" value="Unassembled WGS sequence"/>
</dbReference>
<gene>
    <name evidence="1" type="ORF">KIN20_028403</name>
</gene>
<name>A0AAD5R0U8_PARTN</name>
<dbReference type="EMBL" id="JAHQIW010005919">
    <property type="protein sequence ID" value="KAJ1367485.1"/>
    <property type="molecule type" value="Genomic_DNA"/>
</dbReference>
<evidence type="ECO:0000313" key="1">
    <source>
        <dbReference type="EMBL" id="KAJ1367485.1"/>
    </source>
</evidence>
<keyword evidence="2" id="KW-1185">Reference proteome</keyword>